<name>A0A915JS37_ROMCU</name>
<dbReference type="AlphaFoldDB" id="A0A915JS37"/>
<evidence type="ECO:0000313" key="1">
    <source>
        <dbReference type="Proteomes" id="UP000887565"/>
    </source>
</evidence>
<protein>
    <submittedName>
        <fullName evidence="2">Uncharacterized protein</fullName>
    </submittedName>
</protein>
<dbReference type="WBParaSite" id="nRc.2.0.1.t28677-RA">
    <property type="protein sequence ID" value="nRc.2.0.1.t28677-RA"/>
    <property type="gene ID" value="nRc.2.0.1.g28677"/>
</dbReference>
<accession>A0A915JS37</accession>
<reference evidence="2" key="1">
    <citation type="submission" date="2022-11" db="UniProtKB">
        <authorList>
            <consortium name="WormBaseParasite"/>
        </authorList>
    </citation>
    <scope>IDENTIFICATION</scope>
</reference>
<keyword evidence="1" id="KW-1185">Reference proteome</keyword>
<sequence>MVLALCANGVDPSRVFLFYYGAIDPDLQCGSDFGHFDARATIDDLSSSLTKRNLFLGVSVVATSSLLYETASSNEVGDRRAKKDRFVDYQDSLEELTEESMIYGEAQDKILKYCAPDCNLDMLKRDLLDKKQEPDEAAAKFLKRQEPMMEIKLCGLHNCAMEKKENMLELECSAEYDRNATAKELEVFAQYPRMQPFHIGLTDYSTKWVEAEVIPDQFNNYNIWQAMPIVELETWFFATLSSGRPIQLSQQFFPWEVWKEW</sequence>
<evidence type="ECO:0000313" key="2">
    <source>
        <dbReference type="WBParaSite" id="nRc.2.0.1.t28677-RA"/>
    </source>
</evidence>
<organism evidence="1 2">
    <name type="scientific">Romanomermis culicivorax</name>
    <name type="common">Nematode worm</name>
    <dbReference type="NCBI Taxonomy" id="13658"/>
    <lineage>
        <taxon>Eukaryota</taxon>
        <taxon>Metazoa</taxon>
        <taxon>Ecdysozoa</taxon>
        <taxon>Nematoda</taxon>
        <taxon>Enoplea</taxon>
        <taxon>Dorylaimia</taxon>
        <taxon>Mermithida</taxon>
        <taxon>Mermithoidea</taxon>
        <taxon>Mermithidae</taxon>
        <taxon>Romanomermis</taxon>
    </lineage>
</organism>
<proteinExistence type="predicted"/>
<dbReference type="Proteomes" id="UP000887565">
    <property type="component" value="Unplaced"/>
</dbReference>